<dbReference type="Gene3D" id="3.10.180.10">
    <property type="entry name" value="2,3-Dihydroxybiphenyl 1,2-Dioxygenase, domain 1"/>
    <property type="match status" value="2"/>
</dbReference>
<evidence type="ECO:0000313" key="2">
    <source>
        <dbReference type="EMBL" id="THV17975.1"/>
    </source>
</evidence>
<name>A0A4S8NN06_9ACTN</name>
<dbReference type="PANTHER" id="PTHR35908">
    <property type="entry name" value="HYPOTHETICAL FUSION PROTEIN"/>
    <property type="match status" value="1"/>
</dbReference>
<dbReference type="InterPro" id="IPR041581">
    <property type="entry name" value="Glyoxalase_6"/>
</dbReference>
<feature type="domain" description="Glyoxalase-like" evidence="1">
    <location>
        <begin position="135"/>
        <end position="240"/>
    </location>
</feature>
<protein>
    <submittedName>
        <fullName evidence="2">VOC family protein</fullName>
    </submittedName>
</protein>
<dbReference type="InterPro" id="IPR029068">
    <property type="entry name" value="Glyas_Bleomycin-R_OHBP_Dase"/>
</dbReference>
<organism evidence="2 3">
    <name type="scientific">Nocardioides caeni</name>
    <dbReference type="NCBI Taxonomy" id="574700"/>
    <lineage>
        <taxon>Bacteria</taxon>
        <taxon>Bacillati</taxon>
        <taxon>Actinomycetota</taxon>
        <taxon>Actinomycetes</taxon>
        <taxon>Propionibacteriales</taxon>
        <taxon>Nocardioidaceae</taxon>
        <taxon>Nocardioides</taxon>
    </lineage>
</organism>
<keyword evidence="3" id="KW-1185">Reference proteome</keyword>
<dbReference type="RefSeq" id="WP_136561910.1">
    <property type="nucleotide sequence ID" value="NZ_BAABLS010000001.1"/>
</dbReference>
<dbReference type="PANTHER" id="PTHR35908:SF1">
    <property type="entry name" value="CONSERVED PROTEIN"/>
    <property type="match status" value="1"/>
</dbReference>
<proteinExistence type="predicted"/>
<dbReference type="Proteomes" id="UP000307087">
    <property type="component" value="Unassembled WGS sequence"/>
</dbReference>
<accession>A0A4S8NN06</accession>
<dbReference type="EMBL" id="STGW01000002">
    <property type="protein sequence ID" value="THV17975.1"/>
    <property type="molecule type" value="Genomic_DNA"/>
</dbReference>
<dbReference type="OrthoDB" id="3286168at2"/>
<dbReference type="AlphaFoldDB" id="A0A4S8NN06"/>
<sequence>MDIRWLTAFLDNGPDVHQESVGFWQQATGYGLSSPRGDAGEFASLEPPVGDAYLKVQRRGHGESRVHLDLHVADPGTAADAAVVAGATRVLDSEHGYVVMASPTGLVFCFVDHPAAVRPEATERPDGSLARVRQVAIDVPPASYGVEWDFWRAVTGWQERPSTITEDFRFLLAPEGQPLGLLLQRLGPDDDGEIRAHLDWGTTDRAAETERHLALGARVLAQHSHWTVLEDPTGRAYCLTDGDPR</sequence>
<dbReference type="Pfam" id="PF18029">
    <property type="entry name" value="Glyoxalase_6"/>
    <property type="match status" value="2"/>
</dbReference>
<gene>
    <name evidence="2" type="ORF">E9934_05885</name>
</gene>
<reference evidence="2 3" key="1">
    <citation type="journal article" date="2009" name="Int. J. Syst. Evol. Microbiol.">
        <title>Nocardioides caeni sp. nov., isolated from wastewater.</title>
        <authorList>
            <person name="Yoon J.H."/>
            <person name="Kang S.J."/>
            <person name="Park S."/>
            <person name="Kim W."/>
            <person name="Oh T.K."/>
        </authorList>
    </citation>
    <scope>NUCLEOTIDE SEQUENCE [LARGE SCALE GENOMIC DNA]</scope>
    <source>
        <strain evidence="2 3">DSM 23134</strain>
    </source>
</reference>
<evidence type="ECO:0000259" key="1">
    <source>
        <dbReference type="Pfam" id="PF18029"/>
    </source>
</evidence>
<feature type="domain" description="Glyoxalase-like" evidence="1">
    <location>
        <begin position="17"/>
        <end position="111"/>
    </location>
</feature>
<dbReference type="SUPFAM" id="SSF54593">
    <property type="entry name" value="Glyoxalase/Bleomycin resistance protein/Dihydroxybiphenyl dioxygenase"/>
    <property type="match status" value="1"/>
</dbReference>
<evidence type="ECO:0000313" key="3">
    <source>
        <dbReference type="Proteomes" id="UP000307087"/>
    </source>
</evidence>
<comment type="caution">
    <text evidence="2">The sequence shown here is derived from an EMBL/GenBank/DDBJ whole genome shotgun (WGS) entry which is preliminary data.</text>
</comment>